<dbReference type="NCBIfam" id="TIGR00556">
    <property type="entry name" value="pantethn_trn"/>
    <property type="match status" value="1"/>
</dbReference>
<keyword evidence="3 8" id="KW-0808">Transferase</keyword>
<dbReference type="GO" id="GO:0019878">
    <property type="term" value="P:lysine biosynthetic process via aminoadipic acid"/>
    <property type="evidence" value="ECO:0007669"/>
    <property type="project" value="TreeGrafter"/>
</dbReference>
<dbReference type="InterPro" id="IPR004568">
    <property type="entry name" value="Ppantetheine-prot_Trfase_dom"/>
</dbReference>
<evidence type="ECO:0000256" key="4">
    <source>
        <dbReference type="ARBA" id="ARBA00022723"/>
    </source>
</evidence>
<dbReference type="InterPro" id="IPR050559">
    <property type="entry name" value="P-Pant_transferase_sf"/>
</dbReference>
<keyword evidence="5" id="KW-0460">Magnesium</keyword>
<dbReference type="InterPro" id="IPR055066">
    <property type="entry name" value="AASDHPPT_N"/>
</dbReference>
<feature type="domain" description="4'-phosphopantetheinyl transferase" evidence="6">
    <location>
        <begin position="103"/>
        <end position="206"/>
    </location>
</feature>
<dbReference type="PANTHER" id="PTHR12215">
    <property type="entry name" value="PHOSPHOPANTETHEINE TRANSFERASE"/>
    <property type="match status" value="1"/>
</dbReference>
<dbReference type="Proteomes" id="UP000010483">
    <property type="component" value="Chromosome"/>
</dbReference>
<reference evidence="9" key="1">
    <citation type="journal article" date="2013" name="Proc. Natl. Acad. Sci. U.S.A.">
        <title>Improving the coverage of the cyanobacterial phylum using diversity-driven genome sequencing.</title>
        <authorList>
            <person name="Shih P.M."/>
            <person name="Wu D."/>
            <person name="Latifi A."/>
            <person name="Axen S.D."/>
            <person name="Fewer D.P."/>
            <person name="Talla E."/>
            <person name="Calteau A."/>
            <person name="Cai F."/>
            <person name="Tandeau de Marsac N."/>
            <person name="Rippka R."/>
            <person name="Herdman M."/>
            <person name="Sivonen K."/>
            <person name="Coursin T."/>
            <person name="Laurent T."/>
            <person name="Goodwin L."/>
            <person name="Nolan M."/>
            <person name="Davenport K.W."/>
            <person name="Han C.S."/>
            <person name="Rubin E.M."/>
            <person name="Eisen J.A."/>
            <person name="Woyke T."/>
            <person name="Gugger M."/>
            <person name="Kerfeld C.A."/>
        </authorList>
    </citation>
    <scope>NUCLEOTIDE SEQUENCE [LARGE SCALE GENOMIC DNA]</scope>
    <source>
        <strain evidence="9">ATCC 29140 / PCC 7202</strain>
    </source>
</reference>
<keyword evidence="4" id="KW-0479">Metal-binding</keyword>
<dbReference type="AlphaFoldDB" id="K9YIF6"/>
<dbReference type="KEGG" id="csn:Cyast_0668"/>
<dbReference type="GO" id="GO:0005829">
    <property type="term" value="C:cytosol"/>
    <property type="evidence" value="ECO:0007669"/>
    <property type="project" value="TreeGrafter"/>
</dbReference>
<dbReference type="InterPro" id="IPR008278">
    <property type="entry name" value="4-PPantetheinyl_Trfase_dom"/>
</dbReference>
<name>K9YIF6_CYASC</name>
<dbReference type="HOGENOM" id="CLU_057011_4_4_3"/>
<keyword evidence="9" id="KW-1185">Reference proteome</keyword>
<comment type="similarity">
    <text evidence="2">Belongs to the P-Pant transferase superfamily. Gsp/Sfp/HetI/AcpT family.</text>
</comment>
<sequence length="226" mass="26556">MFDIYLLNTDHFLTDIPYLRSLLSIDEWQRVERFKQKIQADKSCIARANLRIILSKYLNINPAKIIFDYNQKGKPFLKDYPHLHFNLSHTDNLIVYGISDHLMGIDIENINKKVKFQELAQRFFCPSEYILMNQINPENEAKLFYTLWTAKEAYLKAIGEGLSGGLDSIELSYNFQNEDVEITSAKIREEWQIKNCKINDNYLVSVAIKSKDELPDNLTIKKFEKY</sequence>
<dbReference type="Gene3D" id="3.90.470.20">
    <property type="entry name" value="4'-phosphopantetheinyl transferase domain"/>
    <property type="match status" value="2"/>
</dbReference>
<dbReference type="SUPFAM" id="SSF56214">
    <property type="entry name" value="4'-phosphopantetheinyl transferase"/>
    <property type="match status" value="2"/>
</dbReference>
<evidence type="ECO:0000313" key="9">
    <source>
        <dbReference type="Proteomes" id="UP000010483"/>
    </source>
</evidence>
<accession>K9YIF6</accession>
<proteinExistence type="inferred from homology"/>
<dbReference type="InterPro" id="IPR037143">
    <property type="entry name" value="4-PPantetheinyl_Trfase_dom_sf"/>
</dbReference>
<comment type="cofactor">
    <cofactor evidence="1">
        <name>Mg(2+)</name>
        <dbReference type="ChEBI" id="CHEBI:18420"/>
    </cofactor>
</comment>
<dbReference type="PANTHER" id="PTHR12215:SF10">
    <property type="entry name" value="L-AMINOADIPATE-SEMIALDEHYDE DEHYDROGENASE-PHOSPHOPANTETHEINYL TRANSFERASE"/>
    <property type="match status" value="1"/>
</dbReference>
<protein>
    <submittedName>
        <fullName evidence="8">4'-phosphopantetheinyl transferase</fullName>
    </submittedName>
</protein>
<evidence type="ECO:0000313" key="8">
    <source>
        <dbReference type="EMBL" id="AFZ46644.1"/>
    </source>
</evidence>
<gene>
    <name evidence="8" type="ordered locus">Cyast_0668</name>
</gene>
<evidence type="ECO:0000256" key="3">
    <source>
        <dbReference type="ARBA" id="ARBA00022679"/>
    </source>
</evidence>
<dbReference type="GO" id="GO:0008897">
    <property type="term" value="F:holo-[acyl-carrier-protein] synthase activity"/>
    <property type="evidence" value="ECO:0007669"/>
    <property type="project" value="InterPro"/>
</dbReference>
<evidence type="ECO:0000256" key="5">
    <source>
        <dbReference type="ARBA" id="ARBA00022842"/>
    </source>
</evidence>
<evidence type="ECO:0000256" key="2">
    <source>
        <dbReference type="ARBA" id="ARBA00010990"/>
    </source>
</evidence>
<evidence type="ECO:0000259" key="6">
    <source>
        <dbReference type="Pfam" id="PF01648"/>
    </source>
</evidence>
<dbReference type="GO" id="GO:0000287">
    <property type="term" value="F:magnesium ion binding"/>
    <property type="evidence" value="ECO:0007669"/>
    <property type="project" value="InterPro"/>
</dbReference>
<dbReference type="Pfam" id="PF01648">
    <property type="entry name" value="ACPS"/>
    <property type="match status" value="1"/>
</dbReference>
<feature type="domain" description="4'-phosphopantetheinyl transferase N-terminal" evidence="7">
    <location>
        <begin position="20"/>
        <end position="95"/>
    </location>
</feature>
<organism evidence="8 9">
    <name type="scientific">Cyanobacterium stanieri (strain ATCC 29140 / PCC 7202)</name>
    <dbReference type="NCBI Taxonomy" id="292563"/>
    <lineage>
        <taxon>Bacteria</taxon>
        <taxon>Bacillati</taxon>
        <taxon>Cyanobacteriota</taxon>
        <taxon>Cyanophyceae</taxon>
        <taxon>Oscillatoriophycideae</taxon>
        <taxon>Chroococcales</taxon>
        <taxon>Geminocystaceae</taxon>
        <taxon>Cyanobacterium</taxon>
    </lineage>
</organism>
<evidence type="ECO:0000259" key="7">
    <source>
        <dbReference type="Pfam" id="PF22624"/>
    </source>
</evidence>
<dbReference type="BioCyc" id="CSTA292563:G1353-673-MONOMER"/>
<dbReference type="Pfam" id="PF22624">
    <property type="entry name" value="AASDHPPT_N"/>
    <property type="match status" value="1"/>
</dbReference>
<dbReference type="GO" id="GO:0006633">
    <property type="term" value="P:fatty acid biosynthetic process"/>
    <property type="evidence" value="ECO:0007669"/>
    <property type="project" value="InterPro"/>
</dbReference>
<evidence type="ECO:0000256" key="1">
    <source>
        <dbReference type="ARBA" id="ARBA00001946"/>
    </source>
</evidence>
<dbReference type="eggNOG" id="COG2091">
    <property type="taxonomic scope" value="Bacteria"/>
</dbReference>
<dbReference type="EMBL" id="CP003940">
    <property type="protein sequence ID" value="AFZ46644.1"/>
    <property type="molecule type" value="Genomic_DNA"/>
</dbReference>
<dbReference type="STRING" id="292563.Cyast_0668"/>